<evidence type="ECO:0000313" key="2">
    <source>
        <dbReference type="EMBL" id="CAG8765668.1"/>
    </source>
</evidence>
<dbReference type="OrthoDB" id="2411399at2759"/>
<evidence type="ECO:0000313" key="3">
    <source>
        <dbReference type="Proteomes" id="UP000789405"/>
    </source>
</evidence>
<feature type="compositionally biased region" description="Low complexity" evidence="1">
    <location>
        <begin position="233"/>
        <end position="247"/>
    </location>
</feature>
<feature type="compositionally biased region" description="Basic and acidic residues" evidence="1">
    <location>
        <begin position="211"/>
        <end position="226"/>
    </location>
</feature>
<feature type="compositionally biased region" description="Low complexity" evidence="1">
    <location>
        <begin position="288"/>
        <end position="303"/>
    </location>
</feature>
<proteinExistence type="predicted"/>
<dbReference type="EMBL" id="CAJVPY010018161">
    <property type="protein sequence ID" value="CAG8765668.1"/>
    <property type="molecule type" value="Genomic_DNA"/>
</dbReference>
<reference evidence="2" key="1">
    <citation type="submission" date="2021-06" db="EMBL/GenBank/DDBJ databases">
        <authorList>
            <person name="Kallberg Y."/>
            <person name="Tangrot J."/>
            <person name="Rosling A."/>
        </authorList>
    </citation>
    <scope>NUCLEOTIDE SEQUENCE</scope>
    <source>
        <strain evidence="2">MA453B</strain>
    </source>
</reference>
<feature type="region of interest" description="Disordered" evidence="1">
    <location>
        <begin position="288"/>
        <end position="319"/>
    </location>
</feature>
<name>A0A9N9NVY9_9GLOM</name>
<protein>
    <submittedName>
        <fullName evidence="2">11543_t:CDS:1</fullName>
    </submittedName>
</protein>
<feature type="region of interest" description="Disordered" evidence="1">
    <location>
        <begin position="191"/>
        <end position="270"/>
    </location>
</feature>
<evidence type="ECO:0000256" key="1">
    <source>
        <dbReference type="SAM" id="MobiDB-lite"/>
    </source>
</evidence>
<accession>A0A9N9NVY9</accession>
<keyword evidence="3" id="KW-1185">Reference proteome</keyword>
<comment type="caution">
    <text evidence="2">The sequence shown here is derived from an EMBL/GenBank/DDBJ whole genome shotgun (WGS) entry which is preliminary data.</text>
</comment>
<gene>
    <name evidence="2" type="ORF">DERYTH_LOCUS18214</name>
</gene>
<feature type="compositionally biased region" description="Polar residues" evidence="1">
    <location>
        <begin position="256"/>
        <end position="266"/>
    </location>
</feature>
<sequence length="319" mass="35662">MQPQKRTKAQREALRKRRESAAIFNRLNEDTSINFLSENIDDFSRTFFDDGFDDSLTANTSTETAKNNIDVDKMYDFPSSTETAKNNIDVDKIPSSTEQLRITEKAMNSLANFKEIASKFNAPLQSQMNASCSTPKATLPILSSHDAIRSISHNLYSPIGVHRASPLKDHGNLLNLPDEIDNFEFRICSSSSSTTNSSTDKNFDLTIPKLPNKESENLRFRSEKVDQGLGTPNVFSSNYHSNSSMTSRGEHKKTRASNLRPPTSLSRLKPPIQRRLNSVETAFHAMNISSENNSSEDNRSASNLPGSRILRATSVRPKK</sequence>
<organism evidence="2 3">
    <name type="scientific">Dentiscutata erythropus</name>
    <dbReference type="NCBI Taxonomy" id="1348616"/>
    <lineage>
        <taxon>Eukaryota</taxon>
        <taxon>Fungi</taxon>
        <taxon>Fungi incertae sedis</taxon>
        <taxon>Mucoromycota</taxon>
        <taxon>Glomeromycotina</taxon>
        <taxon>Glomeromycetes</taxon>
        <taxon>Diversisporales</taxon>
        <taxon>Gigasporaceae</taxon>
        <taxon>Dentiscutata</taxon>
    </lineage>
</organism>
<dbReference type="AlphaFoldDB" id="A0A9N9NVY9"/>
<dbReference type="Proteomes" id="UP000789405">
    <property type="component" value="Unassembled WGS sequence"/>
</dbReference>